<dbReference type="Proteomes" id="UP000183971">
    <property type="component" value="Unassembled WGS sequence"/>
</dbReference>
<feature type="compositionally biased region" description="Polar residues" evidence="1">
    <location>
        <begin position="41"/>
        <end position="51"/>
    </location>
</feature>
<protein>
    <recommendedName>
        <fullName evidence="5">Secreted protein</fullName>
    </recommendedName>
</protein>
<dbReference type="VEuPathDB" id="FungiDB:FPRO_15145"/>
<dbReference type="RefSeq" id="XP_031086213.1">
    <property type="nucleotide sequence ID" value="XM_031220566.1"/>
</dbReference>
<evidence type="ECO:0008006" key="5">
    <source>
        <dbReference type="Google" id="ProtNLM"/>
    </source>
</evidence>
<dbReference type="AlphaFoldDB" id="A0A1L7VZ25"/>
<accession>A0A1L7VZ25</accession>
<evidence type="ECO:0000313" key="4">
    <source>
        <dbReference type="Proteomes" id="UP000183971"/>
    </source>
</evidence>
<keyword evidence="2" id="KW-0732">Signal</keyword>
<evidence type="ECO:0000256" key="1">
    <source>
        <dbReference type="SAM" id="MobiDB-lite"/>
    </source>
</evidence>
<feature type="signal peptide" evidence="2">
    <location>
        <begin position="1"/>
        <end position="22"/>
    </location>
</feature>
<dbReference type="GeneID" id="42060002"/>
<proteinExistence type="predicted"/>
<comment type="caution">
    <text evidence="3">The sequence shown here is derived from an EMBL/GenBank/DDBJ whole genome shotgun (WGS) entry which is preliminary data.</text>
</comment>
<reference evidence="4" key="1">
    <citation type="journal article" date="2016" name="Genome Biol. Evol.">
        <title>Comparative 'omics' of the Fusarium fujikuroi species complex highlights differences in genetic potential and metabolite synthesis.</title>
        <authorList>
            <person name="Niehaus E.-M."/>
            <person name="Muensterkoetter M."/>
            <person name="Proctor R.H."/>
            <person name="Brown D.W."/>
            <person name="Sharon A."/>
            <person name="Idan Y."/>
            <person name="Oren-Young L."/>
            <person name="Sieber C.M."/>
            <person name="Novak O."/>
            <person name="Pencik A."/>
            <person name="Tarkowska D."/>
            <person name="Hromadova K."/>
            <person name="Freeman S."/>
            <person name="Maymon M."/>
            <person name="Elazar M."/>
            <person name="Youssef S.A."/>
            <person name="El-Shabrawy E.S.M."/>
            <person name="Shalaby A.B.A."/>
            <person name="Houterman P."/>
            <person name="Brock N.L."/>
            <person name="Burkhardt I."/>
            <person name="Tsavkelova E.A."/>
            <person name="Dickschat J.S."/>
            <person name="Galuszka P."/>
            <person name="Gueldener U."/>
            <person name="Tudzynski B."/>
        </authorList>
    </citation>
    <scope>NUCLEOTIDE SEQUENCE [LARGE SCALE GENOMIC DNA]</scope>
    <source>
        <strain evidence="4">ET1</strain>
    </source>
</reference>
<sequence length="51" mass="5352">MFLGRWGSVVVVPSLLCCRSEGGGVDAPGYHVRSPSEDATSHCTAFENATP</sequence>
<feature type="chain" id="PRO_5012250736" description="Secreted protein" evidence="2">
    <location>
        <begin position="23"/>
        <end position="51"/>
    </location>
</feature>
<evidence type="ECO:0000313" key="3">
    <source>
        <dbReference type="EMBL" id="CZR45679.1"/>
    </source>
</evidence>
<feature type="region of interest" description="Disordered" evidence="1">
    <location>
        <begin position="31"/>
        <end position="51"/>
    </location>
</feature>
<dbReference type="EMBL" id="FJOF01000009">
    <property type="protein sequence ID" value="CZR45679.1"/>
    <property type="molecule type" value="Genomic_DNA"/>
</dbReference>
<name>A0A1L7VZ25_FUSPR</name>
<keyword evidence="4" id="KW-1185">Reference proteome</keyword>
<organism evidence="3 4">
    <name type="scientific">Fusarium proliferatum (strain ET1)</name>
    <name type="common">Orchid endophyte fungus</name>
    <dbReference type="NCBI Taxonomy" id="1227346"/>
    <lineage>
        <taxon>Eukaryota</taxon>
        <taxon>Fungi</taxon>
        <taxon>Dikarya</taxon>
        <taxon>Ascomycota</taxon>
        <taxon>Pezizomycotina</taxon>
        <taxon>Sordariomycetes</taxon>
        <taxon>Hypocreomycetidae</taxon>
        <taxon>Hypocreales</taxon>
        <taxon>Nectriaceae</taxon>
        <taxon>Fusarium</taxon>
        <taxon>Fusarium fujikuroi species complex</taxon>
    </lineage>
</organism>
<evidence type="ECO:0000256" key="2">
    <source>
        <dbReference type="SAM" id="SignalP"/>
    </source>
</evidence>
<gene>
    <name evidence="3" type="ORF">FPRO_15145</name>
</gene>